<comment type="caution">
    <text evidence="1">The sequence shown here is derived from an EMBL/GenBank/DDBJ whole genome shotgun (WGS) entry which is preliminary data.</text>
</comment>
<dbReference type="EMBL" id="BAABIS010000001">
    <property type="protein sequence ID" value="GAA4885388.1"/>
    <property type="molecule type" value="Genomic_DNA"/>
</dbReference>
<gene>
    <name evidence="1" type="ORF">GCM10023235_78050</name>
</gene>
<organism evidence="1 2">
    <name type="scientific">Kitasatospora terrestris</name>
    <dbReference type="NCBI Taxonomy" id="258051"/>
    <lineage>
        <taxon>Bacteria</taxon>
        <taxon>Bacillati</taxon>
        <taxon>Actinomycetota</taxon>
        <taxon>Actinomycetes</taxon>
        <taxon>Kitasatosporales</taxon>
        <taxon>Streptomycetaceae</taxon>
        <taxon>Kitasatospora</taxon>
    </lineage>
</organism>
<sequence length="148" mass="15623">MVGGGWSGGGREVPLLGGGAVAVPDAHLQAVGGVGVGDSRQRPELGLTRVPPVACRCWAAVPLHSHNWTGVPLAVPELETSRHLPTTRRVSPVGVQFWAALPLQSHREILLPLVVAEEEESSRHFALFRPEVMGPDPVPGPVAWTSSS</sequence>
<proteinExistence type="predicted"/>
<evidence type="ECO:0000313" key="1">
    <source>
        <dbReference type="EMBL" id="GAA4885388.1"/>
    </source>
</evidence>
<accession>A0ABP9ETT6</accession>
<reference evidence="2" key="1">
    <citation type="journal article" date="2019" name="Int. J. Syst. Evol. Microbiol.">
        <title>The Global Catalogue of Microorganisms (GCM) 10K type strain sequencing project: providing services to taxonomists for standard genome sequencing and annotation.</title>
        <authorList>
            <consortium name="The Broad Institute Genomics Platform"/>
            <consortium name="The Broad Institute Genome Sequencing Center for Infectious Disease"/>
            <person name="Wu L."/>
            <person name="Ma J."/>
        </authorList>
    </citation>
    <scope>NUCLEOTIDE SEQUENCE [LARGE SCALE GENOMIC DNA]</scope>
    <source>
        <strain evidence="2">JCM 13006</strain>
    </source>
</reference>
<evidence type="ECO:0000313" key="2">
    <source>
        <dbReference type="Proteomes" id="UP001501752"/>
    </source>
</evidence>
<dbReference type="Proteomes" id="UP001501752">
    <property type="component" value="Unassembled WGS sequence"/>
</dbReference>
<name>A0ABP9ETT6_9ACTN</name>
<keyword evidence="2" id="KW-1185">Reference proteome</keyword>
<protein>
    <submittedName>
        <fullName evidence="1">Uncharacterized protein</fullName>
    </submittedName>
</protein>